<dbReference type="OrthoDB" id="10628931at2759"/>
<protein>
    <recommendedName>
        <fullName evidence="1">F-box domain-containing protein</fullName>
    </recommendedName>
</protein>
<evidence type="ECO:0000313" key="2">
    <source>
        <dbReference type="EMBL" id="RUP14195.1"/>
    </source>
</evidence>
<dbReference type="Gene3D" id="1.20.1280.50">
    <property type="match status" value="1"/>
</dbReference>
<evidence type="ECO:0000313" key="3">
    <source>
        <dbReference type="Proteomes" id="UP000268093"/>
    </source>
</evidence>
<dbReference type="PANTHER" id="PTHR13318:SF190">
    <property type="entry name" value="PARTNER OF PAIRED, ISOFORM B"/>
    <property type="match status" value="1"/>
</dbReference>
<name>A0A433B9G0_9FUNG</name>
<proteinExistence type="predicted"/>
<evidence type="ECO:0000259" key="1">
    <source>
        <dbReference type="Pfam" id="PF12937"/>
    </source>
</evidence>
<dbReference type="InterPro" id="IPR036047">
    <property type="entry name" value="F-box-like_dom_sf"/>
</dbReference>
<keyword evidence="3" id="KW-1185">Reference proteome</keyword>
<dbReference type="InterPro" id="IPR001810">
    <property type="entry name" value="F-box_dom"/>
</dbReference>
<dbReference type="SUPFAM" id="SSF52047">
    <property type="entry name" value="RNI-like"/>
    <property type="match status" value="1"/>
</dbReference>
<dbReference type="Proteomes" id="UP000268093">
    <property type="component" value="Unassembled WGS sequence"/>
</dbReference>
<reference evidence="2 3" key="1">
    <citation type="journal article" date="2018" name="New Phytol.">
        <title>Phylogenomics of Endogonaceae and evolution of mycorrhizas within Mucoromycota.</title>
        <authorList>
            <person name="Chang Y."/>
            <person name="Desiro A."/>
            <person name="Na H."/>
            <person name="Sandor L."/>
            <person name="Lipzen A."/>
            <person name="Clum A."/>
            <person name="Barry K."/>
            <person name="Grigoriev I.V."/>
            <person name="Martin F.M."/>
            <person name="Stajich J.E."/>
            <person name="Smith M.E."/>
            <person name="Bonito G."/>
            <person name="Spatafora J.W."/>
        </authorList>
    </citation>
    <scope>NUCLEOTIDE SEQUENCE [LARGE SCALE GENOMIC DNA]</scope>
    <source>
        <strain evidence="2 3">GMNB39</strain>
    </source>
</reference>
<sequence>MKTDRVTICDKPPCTILSSAKDTVLHVNMELSNFPPELISRVFTFLSNKEDAIRHHIGYTALYACSLVCHDWRATALPMIWSKLNLQSTSQKIRIHERLSRSLSESRSHAATENHADRANHIVMIDLSADMYALEEHWSEVTAPVFHILRLFSPDQLHTVNLHFPHFYFTPLQWRVDPNASSGLPSTLFPALTRNLKRLSVSCLCSSCTDSDAILQNLPDRLEALHLTGSSDSPWYKSATSLDRILSLSKLRNLHACDLRLTVSHLERGLRSWGPRLQHLRITDRIDPLEDALVRALTAHCPSLQSLGLQVDLGDSEPLQVSNDALVALFGSCASLERLVLRGCSAMSNGLLAVCASQGRGLRVLEIDDPFGRLTGEGVVDLSGWVRLEKFIVEDSVWSGERIDMDEAFVLAVKTKCHALTKCKLRGVVVAEQLQSDDEL</sequence>
<feature type="domain" description="F-box" evidence="1">
    <location>
        <begin position="33"/>
        <end position="86"/>
    </location>
</feature>
<dbReference type="GO" id="GO:0031146">
    <property type="term" value="P:SCF-dependent proteasomal ubiquitin-dependent protein catabolic process"/>
    <property type="evidence" value="ECO:0007669"/>
    <property type="project" value="TreeGrafter"/>
</dbReference>
<comment type="caution">
    <text evidence="2">The sequence shown here is derived from an EMBL/GenBank/DDBJ whole genome shotgun (WGS) entry which is preliminary data.</text>
</comment>
<dbReference type="SUPFAM" id="SSF81383">
    <property type="entry name" value="F-box domain"/>
    <property type="match status" value="1"/>
</dbReference>
<dbReference type="Pfam" id="PF12937">
    <property type="entry name" value="F-box-like"/>
    <property type="match status" value="1"/>
</dbReference>
<accession>A0A433B9G0</accession>
<dbReference type="EMBL" id="RBNI01015600">
    <property type="protein sequence ID" value="RUP14195.1"/>
    <property type="molecule type" value="Genomic_DNA"/>
</dbReference>
<dbReference type="PANTHER" id="PTHR13318">
    <property type="entry name" value="PARTNER OF PAIRED, ISOFORM B-RELATED"/>
    <property type="match status" value="1"/>
</dbReference>
<dbReference type="AlphaFoldDB" id="A0A433B9G0"/>
<dbReference type="Gene3D" id="3.80.10.10">
    <property type="entry name" value="Ribonuclease Inhibitor"/>
    <property type="match status" value="1"/>
</dbReference>
<dbReference type="InterPro" id="IPR032675">
    <property type="entry name" value="LRR_dom_sf"/>
</dbReference>
<organism evidence="2 3">
    <name type="scientific">Jimgerdemannia flammicorona</name>
    <dbReference type="NCBI Taxonomy" id="994334"/>
    <lineage>
        <taxon>Eukaryota</taxon>
        <taxon>Fungi</taxon>
        <taxon>Fungi incertae sedis</taxon>
        <taxon>Mucoromycota</taxon>
        <taxon>Mucoromycotina</taxon>
        <taxon>Endogonomycetes</taxon>
        <taxon>Endogonales</taxon>
        <taxon>Endogonaceae</taxon>
        <taxon>Jimgerdemannia</taxon>
    </lineage>
</organism>
<gene>
    <name evidence="2" type="ORF">BC936DRAFT_139686</name>
</gene>
<dbReference type="GO" id="GO:0019005">
    <property type="term" value="C:SCF ubiquitin ligase complex"/>
    <property type="evidence" value="ECO:0007669"/>
    <property type="project" value="TreeGrafter"/>
</dbReference>